<keyword evidence="1" id="KW-1133">Transmembrane helix</keyword>
<dbReference type="EMBL" id="MG969427">
    <property type="protein sequence ID" value="AVO22624.1"/>
    <property type="molecule type" value="Genomic_DNA"/>
</dbReference>
<keyword evidence="3" id="KW-1185">Reference proteome</keyword>
<protein>
    <submittedName>
        <fullName evidence="2">Uncharacterized protein</fullName>
    </submittedName>
</protein>
<dbReference type="KEGG" id="vg:55607785"/>
<proteinExistence type="predicted"/>
<name>A0A2P1JU25_9CAUD</name>
<feature type="transmembrane region" description="Helical" evidence="1">
    <location>
        <begin position="165"/>
        <end position="183"/>
    </location>
</feature>
<dbReference type="Proteomes" id="UP000240948">
    <property type="component" value="Segment"/>
</dbReference>
<dbReference type="GeneID" id="55607785"/>
<evidence type="ECO:0000256" key="1">
    <source>
        <dbReference type="SAM" id="Phobius"/>
    </source>
</evidence>
<sequence length="184" mass="21253">MNDQKLYVIDGSKKTVGDHSLYPPPEYIKKSIVQGYKDNKSDTPTTNQYAIIKKKINDNSELKEIKKNLFEIKQTLNEFLKPFKEISSTKEGGDYMLDNKELFEKISNVEKKVYELDSSVARIEERTKKLDNIESVLNDLRKDIPRGDSIATKDYVNSKINEVRLWLILTMIGIGVSLIKLFIM</sequence>
<evidence type="ECO:0000313" key="2">
    <source>
        <dbReference type="EMBL" id="AVO22624.1"/>
    </source>
</evidence>
<accession>A0A2P1JU25</accession>
<reference evidence="2 3" key="1">
    <citation type="submission" date="2018-02" db="EMBL/GenBank/DDBJ databases">
        <title>Identification and Molecular Characterization of a Novel Bacteriophage isolated from Anoxybacillus caldiproteolyticus.</title>
        <authorList>
            <person name="Sahin E."/>
            <person name="Karaca B."/>
            <person name="Gursoy G.E."/>
            <person name="Coleri Cihan A."/>
        </authorList>
    </citation>
    <scope>NUCLEOTIDE SEQUENCE [LARGE SCALE GENOMIC DNA]</scope>
</reference>
<evidence type="ECO:0000313" key="3">
    <source>
        <dbReference type="Proteomes" id="UP000240948"/>
    </source>
</evidence>
<dbReference type="RefSeq" id="YP_009837594.1">
    <property type="nucleotide sequence ID" value="NC_048701.1"/>
</dbReference>
<keyword evidence="1" id="KW-0472">Membrane</keyword>
<organism evidence="2 3">
    <name type="scientific">Anoxybacillus phage A403</name>
    <dbReference type="NCBI Taxonomy" id="2099336"/>
    <lineage>
        <taxon>Viruses</taxon>
        <taxon>Duplodnaviria</taxon>
        <taxon>Heunggongvirae</taxon>
        <taxon>Uroviricota</taxon>
        <taxon>Caudoviricetes</taxon>
        <taxon>Tandoganvirus</taxon>
        <taxon>Tandoganvirus A403</taxon>
    </lineage>
</organism>
<keyword evidence="1" id="KW-0812">Transmembrane</keyword>